<evidence type="ECO:0000313" key="10">
    <source>
        <dbReference type="EMBL" id="SDL36504.1"/>
    </source>
</evidence>
<dbReference type="InterPro" id="IPR050250">
    <property type="entry name" value="Macrolide_Exporter_MacB"/>
</dbReference>
<dbReference type="PANTHER" id="PTHR30572">
    <property type="entry name" value="MEMBRANE COMPONENT OF TRANSPORTER-RELATED"/>
    <property type="match status" value="1"/>
</dbReference>
<comment type="similarity">
    <text evidence="6">Belongs to the ABC-4 integral membrane protein family.</text>
</comment>
<sequence>MFDFDKWQEIWATIRKNKLRTFLTMFGVFWGIFMLLLLLGAGKGLQNGVLDGFGGRATNSFNMWSQATTMPYAGMKPGRYFDFTTQDMQAIRQQIPEAEVICPRNQLGGWRGTATITRGLKSEGYNATGDVPDYTKVQKFDMMAGRFINEIDMKEKRKSVVIGRMVYEELFEPGEDAIGQYVKINGVYFMVVGVFNMDVSGNRAERELRTVYLPFATVQQTYNYGDRVNWFIVISKPGVPASEVEEKVEALLASRHKVHPDDKAAIGSWNMEREYKQLVGLFTGIKVFVGIVGLGTLLAGIIGVSNIMLIIVKERTREIGIRKAIGATPGSIISLILQESIVITAIAGYLGLLGGIALLEAINNALESAGGVDMFARPGVSLQFALLSFAIIVIGGGLAGLLPASKAAAIQPIEAIRDE</sequence>
<keyword evidence="3 7" id="KW-0812">Transmembrane</keyword>
<evidence type="ECO:0000256" key="4">
    <source>
        <dbReference type="ARBA" id="ARBA00022989"/>
    </source>
</evidence>
<gene>
    <name evidence="10" type="ORF">SAMN05421823_105306</name>
</gene>
<name>A0A1G9JHA5_9BACT</name>
<evidence type="ECO:0000256" key="5">
    <source>
        <dbReference type="ARBA" id="ARBA00023136"/>
    </source>
</evidence>
<evidence type="ECO:0000256" key="6">
    <source>
        <dbReference type="ARBA" id="ARBA00038076"/>
    </source>
</evidence>
<keyword evidence="5 7" id="KW-0472">Membrane</keyword>
<evidence type="ECO:0000256" key="3">
    <source>
        <dbReference type="ARBA" id="ARBA00022692"/>
    </source>
</evidence>
<evidence type="ECO:0000256" key="2">
    <source>
        <dbReference type="ARBA" id="ARBA00022475"/>
    </source>
</evidence>
<proteinExistence type="inferred from homology"/>
<dbReference type="Pfam" id="PF02687">
    <property type="entry name" value="FtsX"/>
    <property type="match status" value="1"/>
</dbReference>
<dbReference type="InterPro" id="IPR003838">
    <property type="entry name" value="ABC3_permease_C"/>
</dbReference>
<evidence type="ECO:0000256" key="1">
    <source>
        <dbReference type="ARBA" id="ARBA00004651"/>
    </source>
</evidence>
<feature type="domain" description="ABC3 transporter permease C-terminal" evidence="8">
    <location>
        <begin position="291"/>
        <end position="411"/>
    </location>
</feature>
<dbReference type="InterPro" id="IPR025857">
    <property type="entry name" value="MacB_PCD"/>
</dbReference>
<keyword evidence="11" id="KW-1185">Reference proteome</keyword>
<dbReference type="EMBL" id="FNFO01000005">
    <property type="protein sequence ID" value="SDL36504.1"/>
    <property type="molecule type" value="Genomic_DNA"/>
</dbReference>
<dbReference type="PANTHER" id="PTHR30572:SF4">
    <property type="entry name" value="ABC TRANSPORTER PERMEASE YTRF"/>
    <property type="match status" value="1"/>
</dbReference>
<comment type="subcellular location">
    <subcellularLocation>
        <location evidence="1">Cell membrane</location>
        <topology evidence="1">Multi-pass membrane protein</topology>
    </subcellularLocation>
</comment>
<dbReference type="GO" id="GO:0005886">
    <property type="term" value="C:plasma membrane"/>
    <property type="evidence" value="ECO:0007669"/>
    <property type="project" value="UniProtKB-SubCell"/>
</dbReference>
<keyword evidence="2" id="KW-1003">Cell membrane</keyword>
<accession>A0A1G9JHA5</accession>
<reference evidence="10 11" key="1">
    <citation type="submission" date="2016-10" db="EMBL/GenBank/DDBJ databases">
        <authorList>
            <person name="de Groot N.N."/>
        </authorList>
    </citation>
    <scope>NUCLEOTIDE SEQUENCE [LARGE SCALE GENOMIC DNA]</scope>
    <source>
        <strain evidence="10 11">DSM 25186</strain>
    </source>
</reference>
<evidence type="ECO:0000256" key="7">
    <source>
        <dbReference type="SAM" id="Phobius"/>
    </source>
</evidence>
<feature type="transmembrane region" description="Helical" evidence="7">
    <location>
        <begin position="341"/>
        <end position="362"/>
    </location>
</feature>
<dbReference type="RefSeq" id="WP_089683490.1">
    <property type="nucleotide sequence ID" value="NZ_FNFO01000005.1"/>
</dbReference>
<dbReference type="GO" id="GO:0022857">
    <property type="term" value="F:transmembrane transporter activity"/>
    <property type="evidence" value="ECO:0007669"/>
    <property type="project" value="TreeGrafter"/>
</dbReference>
<evidence type="ECO:0000259" key="8">
    <source>
        <dbReference type="Pfam" id="PF02687"/>
    </source>
</evidence>
<dbReference type="Proteomes" id="UP000198510">
    <property type="component" value="Unassembled WGS sequence"/>
</dbReference>
<dbReference type="Pfam" id="PF12704">
    <property type="entry name" value="MacB_PCD"/>
    <property type="match status" value="1"/>
</dbReference>
<feature type="transmembrane region" description="Helical" evidence="7">
    <location>
        <begin position="382"/>
        <end position="402"/>
    </location>
</feature>
<evidence type="ECO:0000259" key="9">
    <source>
        <dbReference type="Pfam" id="PF12704"/>
    </source>
</evidence>
<protein>
    <submittedName>
        <fullName evidence="10">Putative ABC transport system permease protein</fullName>
    </submittedName>
</protein>
<evidence type="ECO:0000313" key="11">
    <source>
        <dbReference type="Proteomes" id="UP000198510"/>
    </source>
</evidence>
<feature type="transmembrane region" description="Helical" evidence="7">
    <location>
        <begin position="21"/>
        <end position="41"/>
    </location>
</feature>
<feature type="transmembrane region" description="Helical" evidence="7">
    <location>
        <begin position="287"/>
        <end position="312"/>
    </location>
</feature>
<keyword evidence="4 7" id="KW-1133">Transmembrane helix</keyword>
<dbReference type="OrthoDB" id="9770036at2"/>
<dbReference type="AlphaFoldDB" id="A0A1G9JHA5"/>
<organism evidence="10 11">
    <name type="scientific">Catalinimonas alkaloidigena</name>
    <dbReference type="NCBI Taxonomy" id="1075417"/>
    <lineage>
        <taxon>Bacteria</taxon>
        <taxon>Pseudomonadati</taxon>
        <taxon>Bacteroidota</taxon>
        <taxon>Cytophagia</taxon>
        <taxon>Cytophagales</taxon>
        <taxon>Catalimonadaceae</taxon>
        <taxon>Catalinimonas</taxon>
    </lineage>
</organism>
<dbReference type="STRING" id="1075417.SAMN05421823_105306"/>
<feature type="domain" description="MacB-like periplasmic core" evidence="9">
    <location>
        <begin position="21"/>
        <end position="251"/>
    </location>
</feature>